<dbReference type="AlphaFoldDB" id="A0A061FPV7"/>
<dbReference type="Proteomes" id="UP000026915">
    <property type="component" value="Chromosome 10"/>
</dbReference>
<dbReference type="Pfam" id="PF13456">
    <property type="entry name" value="RVT_3"/>
    <property type="match status" value="1"/>
</dbReference>
<protein>
    <recommendedName>
        <fullName evidence="1">RNase H type-1 domain-containing protein</fullName>
    </recommendedName>
</protein>
<sequence>MKVVVINYGFRCLNVESVLMIEAPFLKFEVCEIVKECDGNKALGPDGFNLNFFKTSWLVLKREVMDLIYEFYNNGHLGNVVNESFIILILKKKNPNSVGDSKPISLVGSINKLVAKLLANILRKVIVEEFTLGDVVSDGVVWKANASGSKPKMVEENLKWEAPSLGWVKFNINGASVGDPRGAGIGEILRNYKGDTLMHFSNFVGVCDANYIEVLAIKEAFILFTKILRQSNFNLWVESDSMNVVIWVKNPAKTPSRHRQCMVQIGCLQKSNESLEGDLCKARG</sequence>
<dbReference type="PANTHER" id="PTHR33033">
    <property type="entry name" value="POLYNUCLEOTIDYL TRANSFERASE, RIBONUCLEASE H-LIKE SUPERFAMILY PROTEIN-RELATED"/>
    <property type="match status" value="1"/>
</dbReference>
<evidence type="ECO:0000313" key="3">
    <source>
        <dbReference type="Proteomes" id="UP000026915"/>
    </source>
</evidence>
<dbReference type="STRING" id="3641.A0A061FPV7"/>
<proteinExistence type="predicted"/>
<dbReference type="Gene3D" id="3.30.420.10">
    <property type="entry name" value="Ribonuclease H-like superfamily/Ribonuclease H"/>
    <property type="match status" value="1"/>
</dbReference>
<feature type="domain" description="RNase H type-1" evidence="1">
    <location>
        <begin position="171"/>
        <end position="274"/>
    </location>
</feature>
<dbReference type="InterPro" id="IPR044730">
    <property type="entry name" value="RNase_H-like_dom_plant"/>
</dbReference>
<dbReference type="OMA" id="SHRHHEN"/>
<dbReference type="InterPro" id="IPR012337">
    <property type="entry name" value="RNaseH-like_sf"/>
</dbReference>
<dbReference type="InterPro" id="IPR036397">
    <property type="entry name" value="RNaseH_sf"/>
</dbReference>
<name>A0A061FPV7_THECC</name>
<dbReference type="PANTHER" id="PTHR33033:SF83">
    <property type="entry name" value="REVERSE TRANSCRIPTASE-LIKE PROTEIN"/>
    <property type="match status" value="1"/>
</dbReference>
<dbReference type="InterPro" id="IPR002156">
    <property type="entry name" value="RNaseH_domain"/>
</dbReference>
<gene>
    <name evidence="2" type="ORF">TCM_043825</name>
</gene>
<evidence type="ECO:0000313" key="2">
    <source>
        <dbReference type="EMBL" id="EOY19101.1"/>
    </source>
</evidence>
<dbReference type="InParanoid" id="A0A061FPV7"/>
<dbReference type="EMBL" id="CM001888">
    <property type="protein sequence ID" value="EOY19101.1"/>
    <property type="molecule type" value="Genomic_DNA"/>
</dbReference>
<dbReference type="Gramene" id="EOY19101">
    <property type="protein sequence ID" value="EOY19101"/>
    <property type="gene ID" value="TCM_043825"/>
</dbReference>
<accession>A0A061FPV7</accession>
<dbReference type="GO" id="GO:0004523">
    <property type="term" value="F:RNA-DNA hybrid ribonuclease activity"/>
    <property type="evidence" value="ECO:0007669"/>
    <property type="project" value="InterPro"/>
</dbReference>
<reference evidence="2 3" key="1">
    <citation type="journal article" date="2013" name="Genome Biol.">
        <title>The genome sequence of the most widely cultivated cacao type and its use to identify candidate genes regulating pod color.</title>
        <authorList>
            <person name="Motamayor J.C."/>
            <person name="Mockaitis K."/>
            <person name="Schmutz J."/>
            <person name="Haiminen N."/>
            <person name="Iii D.L."/>
            <person name="Cornejo O."/>
            <person name="Findley S.D."/>
            <person name="Zheng P."/>
            <person name="Utro F."/>
            <person name="Royaert S."/>
            <person name="Saski C."/>
            <person name="Jenkins J."/>
            <person name="Podicheti R."/>
            <person name="Zhao M."/>
            <person name="Scheffler B.E."/>
            <person name="Stack J.C."/>
            <person name="Feltus F.A."/>
            <person name="Mustiga G.M."/>
            <person name="Amores F."/>
            <person name="Phillips W."/>
            <person name="Marelli J.P."/>
            <person name="May G.D."/>
            <person name="Shapiro H."/>
            <person name="Ma J."/>
            <person name="Bustamante C.D."/>
            <person name="Schnell R.J."/>
            <person name="Main D."/>
            <person name="Gilbert D."/>
            <person name="Parida L."/>
            <person name="Kuhn D.N."/>
        </authorList>
    </citation>
    <scope>NUCLEOTIDE SEQUENCE [LARGE SCALE GENOMIC DNA]</scope>
    <source>
        <strain evidence="3">cv. Matina 1-6</strain>
    </source>
</reference>
<organism evidence="2 3">
    <name type="scientific">Theobroma cacao</name>
    <name type="common">Cacao</name>
    <name type="synonym">Cocoa</name>
    <dbReference type="NCBI Taxonomy" id="3641"/>
    <lineage>
        <taxon>Eukaryota</taxon>
        <taxon>Viridiplantae</taxon>
        <taxon>Streptophyta</taxon>
        <taxon>Embryophyta</taxon>
        <taxon>Tracheophyta</taxon>
        <taxon>Spermatophyta</taxon>
        <taxon>Magnoliopsida</taxon>
        <taxon>eudicotyledons</taxon>
        <taxon>Gunneridae</taxon>
        <taxon>Pentapetalae</taxon>
        <taxon>rosids</taxon>
        <taxon>malvids</taxon>
        <taxon>Malvales</taxon>
        <taxon>Malvaceae</taxon>
        <taxon>Byttnerioideae</taxon>
        <taxon>Theobroma</taxon>
    </lineage>
</organism>
<dbReference type="SUPFAM" id="SSF53098">
    <property type="entry name" value="Ribonuclease H-like"/>
    <property type="match status" value="1"/>
</dbReference>
<dbReference type="CDD" id="cd06222">
    <property type="entry name" value="RNase_H_like"/>
    <property type="match status" value="1"/>
</dbReference>
<dbReference type="GO" id="GO:0003676">
    <property type="term" value="F:nucleic acid binding"/>
    <property type="evidence" value="ECO:0007669"/>
    <property type="project" value="InterPro"/>
</dbReference>
<dbReference type="HOGENOM" id="CLU_783922_0_0_1"/>
<evidence type="ECO:0000259" key="1">
    <source>
        <dbReference type="Pfam" id="PF13456"/>
    </source>
</evidence>
<dbReference type="eggNOG" id="KOG1075">
    <property type="taxonomic scope" value="Eukaryota"/>
</dbReference>
<keyword evidence="3" id="KW-1185">Reference proteome</keyword>